<evidence type="ECO:0000256" key="4">
    <source>
        <dbReference type="ARBA" id="ARBA00022989"/>
    </source>
</evidence>
<dbReference type="Proteomes" id="UP000608513">
    <property type="component" value="Unassembled WGS sequence"/>
</dbReference>
<dbReference type="RefSeq" id="WP_187075748.1">
    <property type="nucleotide sequence ID" value="NZ_JACORT010000002.1"/>
</dbReference>
<dbReference type="Pfam" id="PF01292">
    <property type="entry name" value="Ni_hydr_CYTB"/>
    <property type="match status" value="1"/>
</dbReference>
<comment type="caution">
    <text evidence="8">The sequence shown here is derived from an EMBL/GenBank/DDBJ whole genome shotgun (WGS) entry which is preliminary data.</text>
</comment>
<dbReference type="EMBL" id="JACORT010000002">
    <property type="protein sequence ID" value="MBC5783020.1"/>
    <property type="molecule type" value="Genomic_DNA"/>
</dbReference>
<protein>
    <submittedName>
        <fullName evidence="8">Cytochrome b/b6 domain-containing protein</fullName>
    </submittedName>
</protein>
<feature type="transmembrane region" description="Helical" evidence="6">
    <location>
        <begin position="14"/>
        <end position="33"/>
    </location>
</feature>
<dbReference type="GO" id="GO:0022904">
    <property type="term" value="P:respiratory electron transport chain"/>
    <property type="evidence" value="ECO:0007669"/>
    <property type="project" value="InterPro"/>
</dbReference>
<feature type="transmembrane region" description="Helical" evidence="6">
    <location>
        <begin position="200"/>
        <end position="221"/>
    </location>
</feature>
<keyword evidence="9" id="KW-1185">Reference proteome</keyword>
<keyword evidence="4 6" id="KW-1133">Transmembrane helix</keyword>
<evidence type="ECO:0000256" key="3">
    <source>
        <dbReference type="ARBA" id="ARBA00022692"/>
    </source>
</evidence>
<gene>
    <name evidence="8" type="ORF">H8N03_08680</name>
</gene>
<dbReference type="GO" id="GO:0005886">
    <property type="term" value="C:plasma membrane"/>
    <property type="evidence" value="ECO:0007669"/>
    <property type="project" value="UniProtKB-SubCell"/>
</dbReference>
<evidence type="ECO:0000259" key="7">
    <source>
        <dbReference type="Pfam" id="PF01292"/>
    </source>
</evidence>
<dbReference type="GO" id="GO:0020037">
    <property type="term" value="F:heme binding"/>
    <property type="evidence" value="ECO:0007669"/>
    <property type="project" value="TreeGrafter"/>
</dbReference>
<keyword evidence="5 6" id="KW-0472">Membrane</keyword>
<comment type="subcellular location">
    <subcellularLocation>
        <location evidence="1">Cell membrane</location>
        <topology evidence="1">Multi-pass membrane protein</topology>
    </subcellularLocation>
</comment>
<evidence type="ECO:0000256" key="5">
    <source>
        <dbReference type="ARBA" id="ARBA00023136"/>
    </source>
</evidence>
<dbReference type="GO" id="GO:0009055">
    <property type="term" value="F:electron transfer activity"/>
    <property type="evidence" value="ECO:0007669"/>
    <property type="project" value="InterPro"/>
</dbReference>
<sequence>MPHRVRVWDLPTRLFHWALVACVVLLVITGYVGGDAMQWHARFGYAVLTLLLFRLVWGFIGGRWSRFRSFLYAPSSVLAYVGGRAHPDHLVGHNPLGAGSVFAMLLVLLAQVGTGLFADDEIAFTGPLNRFVQGSTGLAATWYHKSVGQWLIVGLVVLHVAAIVYYLKKKRENLVRPMVVGDKDLAAPAEPSRDDTASRVVALVVLAVCAGVVAWIASLGAGGGSSGGFN</sequence>
<dbReference type="AlphaFoldDB" id="A0A923MPB5"/>
<evidence type="ECO:0000313" key="9">
    <source>
        <dbReference type="Proteomes" id="UP000608513"/>
    </source>
</evidence>
<dbReference type="InterPro" id="IPR051542">
    <property type="entry name" value="Hydrogenase_cytochrome"/>
</dbReference>
<evidence type="ECO:0000256" key="6">
    <source>
        <dbReference type="SAM" id="Phobius"/>
    </source>
</evidence>
<dbReference type="PANTHER" id="PTHR30485:SF2">
    <property type="entry name" value="BLL0597 PROTEIN"/>
    <property type="match status" value="1"/>
</dbReference>
<dbReference type="PANTHER" id="PTHR30485">
    <property type="entry name" value="NI/FE-HYDROGENASE 1 B-TYPE CYTOCHROME SUBUNIT"/>
    <property type="match status" value="1"/>
</dbReference>
<feature type="domain" description="Cytochrome b561 bacterial/Ni-hydrogenase" evidence="7">
    <location>
        <begin position="7"/>
        <end position="179"/>
    </location>
</feature>
<dbReference type="Gene3D" id="1.20.950.20">
    <property type="entry name" value="Transmembrane di-heme cytochromes, Chain C"/>
    <property type="match status" value="1"/>
</dbReference>
<evidence type="ECO:0000256" key="1">
    <source>
        <dbReference type="ARBA" id="ARBA00004651"/>
    </source>
</evidence>
<evidence type="ECO:0000313" key="8">
    <source>
        <dbReference type="EMBL" id="MBC5783020.1"/>
    </source>
</evidence>
<keyword evidence="2" id="KW-1003">Cell membrane</keyword>
<feature type="transmembrane region" description="Helical" evidence="6">
    <location>
        <begin position="39"/>
        <end position="60"/>
    </location>
</feature>
<feature type="transmembrane region" description="Helical" evidence="6">
    <location>
        <begin position="147"/>
        <end position="167"/>
    </location>
</feature>
<keyword evidence="3 6" id="KW-0812">Transmembrane</keyword>
<evidence type="ECO:0000256" key="2">
    <source>
        <dbReference type="ARBA" id="ARBA00022475"/>
    </source>
</evidence>
<feature type="transmembrane region" description="Helical" evidence="6">
    <location>
        <begin position="96"/>
        <end position="118"/>
    </location>
</feature>
<dbReference type="InterPro" id="IPR011577">
    <property type="entry name" value="Cyt_b561_bac/Ni-Hgenase"/>
</dbReference>
<dbReference type="SUPFAM" id="SSF81342">
    <property type="entry name" value="Transmembrane di-heme cytochromes"/>
    <property type="match status" value="1"/>
</dbReference>
<organism evidence="8 9">
    <name type="scientific">Ramlibacter cellulosilyticus</name>
    <dbReference type="NCBI Taxonomy" id="2764187"/>
    <lineage>
        <taxon>Bacteria</taxon>
        <taxon>Pseudomonadati</taxon>
        <taxon>Pseudomonadota</taxon>
        <taxon>Betaproteobacteria</taxon>
        <taxon>Burkholderiales</taxon>
        <taxon>Comamonadaceae</taxon>
        <taxon>Ramlibacter</taxon>
    </lineage>
</organism>
<name>A0A923MPB5_9BURK</name>
<dbReference type="InterPro" id="IPR016174">
    <property type="entry name" value="Di-haem_cyt_TM"/>
</dbReference>
<proteinExistence type="predicted"/>
<accession>A0A923MPB5</accession>
<reference evidence="8" key="1">
    <citation type="submission" date="2020-08" db="EMBL/GenBank/DDBJ databases">
        <title>Ramlibacter sp. USB13 16S ribosomal RNA gene genome sequencing and assembly.</title>
        <authorList>
            <person name="Kang M."/>
        </authorList>
    </citation>
    <scope>NUCLEOTIDE SEQUENCE</scope>
    <source>
        <strain evidence="8">USB13</strain>
    </source>
</reference>